<organism evidence="1 2">
    <name type="scientific">Porticoccus litoralis</name>
    <dbReference type="NCBI Taxonomy" id="434086"/>
    <lineage>
        <taxon>Bacteria</taxon>
        <taxon>Pseudomonadati</taxon>
        <taxon>Pseudomonadota</taxon>
        <taxon>Gammaproteobacteria</taxon>
        <taxon>Cellvibrionales</taxon>
        <taxon>Porticoccaceae</taxon>
        <taxon>Porticoccus</taxon>
    </lineage>
</organism>
<reference evidence="1" key="2">
    <citation type="submission" date="2023-08" db="EMBL/GenBank/DDBJ databases">
        <authorList>
            <person name="Luo J."/>
        </authorList>
    </citation>
    <scope>NUCLEOTIDE SEQUENCE</scope>
    <source>
        <strain evidence="1">DSM 25064</strain>
    </source>
</reference>
<evidence type="ECO:0008006" key="3">
    <source>
        <dbReference type="Google" id="ProtNLM"/>
    </source>
</evidence>
<reference evidence="1" key="1">
    <citation type="journal article" date="2010" name="Int. J. Syst. Evol. Microbiol.">
        <title>Porticoccus litoralis gen. nov., sp. nov., a gammaproteobacterium isolated from the Yellow Sea.</title>
        <authorList>
            <person name="Oh H.M."/>
            <person name="Kim H."/>
            <person name="Kim K.M."/>
            <person name="Min G.S."/>
            <person name="Cho J.C."/>
        </authorList>
    </citation>
    <scope>NUCLEOTIDE SEQUENCE</scope>
    <source>
        <strain evidence="1">DSM 25064</strain>
    </source>
</reference>
<gene>
    <name evidence="1" type="ORF">Q8A57_02400</name>
</gene>
<comment type="caution">
    <text evidence="1">The sequence shown here is derived from an EMBL/GenBank/DDBJ whole genome shotgun (WGS) entry which is preliminary data.</text>
</comment>
<dbReference type="AlphaFoldDB" id="A0AAW8AYV2"/>
<protein>
    <recommendedName>
        <fullName evidence="3">DUF1579 domain-containing protein</fullName>
    </recommendedName>
</protein>
<dbReference type="Proteomes" id="UP001178354">
    <property type="component" value="Unassembled WGS sequence"/>
</dbReference>
<proteinExistence type="predicted"/>
<dbReference type="RefSeq" id="WP_305169324.1">
    <property type="nucleotide sequence ID" value="NZ_JAUUUU010000001.1"/>
</dbReference>
<sequence>MSEDIENTDISYYVDATPELLGKVDKLGEFLTPETFVGSIDGFWSMHQPGSRNPRRASQYYRVTGFRGDVIFFDRSWVVVGDADYSVNGRPGVEPYSVEYTYQTDELRIDFGAFTFNVANVSSPNSPVQLRYDIANRKVIFIVRSRFAATTPGNTFMEKSSYLKIE</sequence>
<dbReference type="EMBL" id="JAUUUU010000001">
    <property type="protein sequence ID" value="MDP1519812.1"/>
    <property type="molecule type" value="Genomic_DNA"/>
</dbReference>
<evidence type="ECO:0000313" key="2">
    <source>
        <dbReference type="Proteomes" id="UP001178354"/>
    </source>
</evidence>
<keyword evidence="2" id="KW-1185">Reference proteome</keyword>
<evidence type="ECO:0000313" key="1">
    <source>
        <dbReference type="EMBL" id="MDP1519812.1"/>
    </source>
</evidence>
<accession>A0AAW8AYV2</accession>
<name>A0AAW8AYV2_9GAMM</name>